<dbReference type="InterPro" id="IPR053261">
    <property type="entry name" value="Polyketide-peptide_reg"/>
</dbReference>
<feature type="compositionally biased region" description="Acidic residues" evidence="1">
    <location>
        <begin position="537"/>
        <end position="557"/>
    </location>
</feature>
<dbReference type="PANTHER" id="PTHR41813:SF2">
    <property type="entry name" value="REGULATOR PAB1642, PUTATIVE (AFU_ORTHOLOGUE AFUA_3G11955)-RELATED"/>
    <property type="match status" value="1"/>
</dbReference>
<dbReference type="PANTHER" id="PTHR41813">
    <property type="entry name" value="REGULATOR PAB1642, PUTATIVE (AFU_ORTHOLOGUE AFUA_3G11955)-RELATED"/>
    <property type="match status" value="1"/>
</dbReference>
<protein>
    <recommendedName>
        <fullName evidence="4">Heme oxygenase-like protein</fullName>
    </recommendedName>
</protein>
<proteinExistence type="predicted"/>
<organism evidence="2 3">
    <name type="scientific">Zasmidium cellare ATCC 36951</name>
    <dbReference type="NCBI Taxonomy" id="1080233"/>
    <lineage>
        <taxon>Eukaryota</taxon>
        <taxon>Fungi</taxon>
        <taxon>Dikarya</taxon>
        <taxon>Ascomycota</taxon>
        <taxon>Pezizomycotina</taxon>
        <taxon>Dothideomycetes</taxon>
        <taxon>Dothideomycetidae</taxon>
        <taxon>Mycosphaerellales</taxon>
        <taxon>Mycosphaerellaceae</taxon>
        <taxon>Zasmidium</taxon>
    </lineage>
</organism>
<dbReference type="RefSeq" id="XP_033669338.1">
    <property type="nucleotide sequence ID" value="XM_033812278.1"/>
</dbReference>
<evidence type="ECO:0000313" key="3">
    <source>
        <dbReference type="Proteomes" id="UP000799537"/>
    </source>
</evidence>
<feature type="region of interest" description="Disordered" evidence="1">
    <location>
        <begin position="205"/>
        <end position="233"/>
    </location>
</feature>
<evidence type="ECO:0000313" key="2">
    <source>
        <dbReference type="EMBL" id="KAF2168449.1"/>
    </source>
</evidence>
<gene>
    <name evidence="2" type="ORF">M409DRAFT_53128</name>
</gene>
<sequence length="580" mass="63178">MPRPPDNYTHSQFEMIESEHQGDTVQCVHCRNWTGSIKTLNRKKAHLLNCPQYAQWREAGNGQDLAPPNKYQKRDSSTLNAWDRGDESAINPYLQSSPFNEGPNYTPQMSVRGRNLDTAKYFDEFWDDSSAQKCMRVRCLSCGYVRAKNTTRQVEHLAQCQSFLNSTEGQAALAAGEIEFTPAQGRASYGGGNDIWRGGAPNPNLQVGSGSQSRSVAGNIGGSQRMPPPGRQAPSLVSHLLNKWPEKPQKAIQQKFFSHAGCGTLSAGALANWLGQNSHISRAMIGFIGSLIGKVRLPEHSPNSKFNTQYRALDLLISTVSNLRKEIDFIENTKRKYALHSDGEPPSPITKAYVDLLASAASAHSSLLEGMVALWVTEHCYYASWQYASTFSTTVPSSNYSVPSYLTGGMDPYGSSSVSRPNNSSDQHVSALQEALIPNWTSREFSKFVDACKAIVDELANAETTGSGREQLTRCESQYQQVIFLWERIWPEVDGLGEEEDLADGDHDTSHTGGRPQSGAGPSGTNGNNANKSDPIEIGDDEDDDDDDGADGNDDAPMESVDSPYGGTGLGAVHAANQAV</sequence>
<dbReference type="GeneID" id="54565550"/>
<evidence type="ECO:0008006" key="4">
    <source>
        <dbReference type="Google" id="ProtNLM"/>
    </source>
</evidence>
<feature type="compositionally biased region" description="Polar residues" evidence="1">
    <location>
        <begin position="205"/>
        <end position="216"/>
    </location>
</feature>
<dbReference type="InterPro" id="IPR016084">
    <property type="entry name" value="Haem_Oase-like_multi-hlx"/>
</dbReference>
<dbReference type="EMBL" id="ML993590">
    <property type="protein sequence ID" value="KAF2168449.1"/>
    <property type="molecule type" value="Genomic_DNA"/>
</dbReference>
<dbReference type="SUPFAM" id="SSF48613">
    <property type="entry name" value="Heme oxygenase-like"/>
    <property type="match status" value="1"/>
</dbReference>
<keyword evidence="3" id="KW-1185">Reference proteome</keyword>
<feature type="compositionally biased region" description="Polar residues" evidence="1">
    <location>
        <begin position="523"/>
        <end position="532"/>
    </location>
</feature>
<reference evidence="2" key="1">
    <citation type="journal article" date="2020" name="Stud. Mycol.">
        <title>101 Dothideomycetes genomes: a test case for predicting lifestyles and emergence of pathogens.</title>
        <authorList>
            <person name="Haridas S."/>
            <person name="Albert R."/>
            <person name="Binder M."/>
            <person name="Bloem J."/>
            <person name="Labutti K."/>
            <person name="Salamov A."/>
            <person name="Andreopoulos B."/>
            <person name="Baker S."/>
            <person name="Barry K."/>
            <person name="Bills G."/>
            <person name="Bluhm B."/>
            <person name="Cannon C."/>
            <person name="Castanera R."/>
            <person name="Culley D."/>
            <person name="Daum C."/>
            <person name="Ezra D."/>
            <person name="Gonzalez J."/>
            <person name="Henrissat B."/>
            <person name="Kuo A."/>
            <person name="Liang C."/>
            <person name="Lipzen A."/>
            <person name="Lutzoni F."/>
            <person name="Magnuson J."/>
            <person name="Mondo S."/>
            <person name="Nolan M."/>
            <person name="Ohm R."/>
            <person name="Pangilinan J."/>
            <person name="Park H.-J."/>
            <person name="Ramirez L."/>
            <person name="Alfaro M."/>
            <person name="Sun H."/>
            <person name="Tritt A."/>
            <person name="Yoshinaga Y."/>
            <person name="Zwiers L.-H."/>
            <person name="Turgeon B."/>
            <person name="Goodwin S."/>
            <person name="Spatafora J."/>
            <person name="Crous P."/>
            <person name="Grigoriev I."/>
        </authorList>
    </citation>
    <scope>NUCLEOTIDE SEQUENCE</scope>
    <source>
        <strain evidence="2">ATCC 36951</strain>
    </source>
</reference>
<dbReference type="Proteomes" id="UP000799537">
    <property type="component" value="Unassembled WGS sequence"/>
</dbReference>
<feature type="region of interest" description="Disordered" evidence="1">
    <location>
        <begin position="498"/>
        <end position="580"/>
    </location>
</feature>
<evidence type="ECO:0000256" key="1">
    <source>
        <dbReference type="SAM" id="MobiDB-lite"/>
    </source>
</evidence>
<dbReference type="OrthoDB" id="37730at2759"/>
<name>A0A6A6CRP3_ZASCE</name>
<accession>A0A6A6CRP3</accession>
<dbReference type="CDD" id="cd19357">
    <property type="entry name" value="TenA_E_At3g16990-like"/>
    <property type="match status" value="1"/>
</dbReference>
<dbReference type="AlphaFoldDB" id="A0A6A6CRP3"/>
<dbReference type="Gene3D" id="1.20.910.10">
    <property type="entry name" value="Heme oxygenase-like"/>
    <property type="match status" value="1"/>
</dbReference>